<dbReference type="Pfam" id="PF24626">
    <property type="entry name" value="SH3_Tf2-1"/>
    <property type="match status" value="1"/>
</dbReference>
<accession>A0A9W7MJF2</accession>
<dbReference type="InterPro" id="IPR036397">
    <property type="entry name" value="RNaseH_sf"/>
</dbReference>
<name>A0A9W7MJF2_HIBTR</name>
<dbReference type="OrthoDB" id="5554229at2759"/>
<dbReference type="PANTHER" id="PTHR46148">
    <property type="entry name" value="CHROMO DOMAIN-CONTAINING PROTEIN"/>
    <property type="match status" value="1"/>
</dbReference>
<dbReference type="PROSITE" id="PS50994">
    <property type="entry name" value="INTEGRASE"/>
    <property type="match status" value="1"/>
</dbReference>
<dbReference type="SUPFAM" id="SSF53098">
    <property type="entry name" value="Ribonuclease H-like"/>
    <property type="match status" value="1"/>
</dbReference>
<organism evidence="3 4">
    <name type="scientific">Hibiscus trionum</name>
    <name type="common">Flower of an hour</name>
    <dbReference type="NCBI Taxonomy" id="183268"/>
    <lineage>
        <taxon>Eukaryota</taxon>
        <taxon>Viridiplantae</taxon>
        <taxon>Streptophyta</taxon>
        <taxon>Embryophyta</taxon>
        <taxon>Tracheophyta</taxon>
        <taxon>Spermatophyta</taxon>
        <taxon>Magnoliopsida</taxon>
        <taxon>eudicotyledons</taxon>
        <taxon>Gunneridae</taxon>
        <taxon>Pentapetalae</taxon>
        <taxon>rosids</taxon>
        <taxon>malvids</taxon>
        <taxon>Malvales</taxon>
        <taxon>Malvaceae</taxon>
        <taxon>Malvoideae</taxon>
        <taxon>Hibiscus</taxon>
    </lineage>
</organism>
<gene>
    <name evidence="3" type="ORF">HRI_003865200</name>
</gene>
<dbReference type="InterPro" id="IPR012337">
    <property type="entry name" value="RNaseH-like_sf"/>
</dbReference>
<feature type="compositionally biased region" description="Basic and acidic residues" evidence="1">
    <location>
        <begin position="265"/>
        <end position="279"/>
    </location>
</feature>
<dbReference type="EMBL" id="BSYR01000035">
    <property type="protein sequence ID" value="GMJ01960.1"/>
    <property type="molecule type" value="Genomic_DNA"/>
</dbReference>
<evidence type="ECO:0000313" key="4">
    <source>
        <dbReference type="Proteomes" id="UP001165190"/>
    </source>
</evidence>
<dbReference type="Proteomes" id="UP001165190">
    <property type="component" value="Unassembled WGS sequence"/>
</dbReference>
<feature type="region of interest" description="Disordered" evidence="1">
    <location>
        <begin position="265"/>
        <end position="299"/>
    </location>
</feature>
<protein>
    <recommendedName>
        <fullName evidence="2">Integrase catalytic domain-containing protein</fullName>
    </recommendedName>
</protein>
<proteinExistence type="predicted"/>
<reference evidence="3" key="1">
    <citation type="submission" date="2023-05" db="EMBL/GenBank/DDBJ databases">
        <title>Genome and transcriptome analyses reveal genes involved in the formation of fine ridges on petal epidermal cells in Hibiscus trionum.</title>
        <authorList>
            <person name="Koshimizu S."/>
            <person name="Masuda S."/>
            <person name="Ishii T."/>
            <person name="Shirasu K."/>
            <person name="Hoshino A."/>
            <person name="Arita M."/>
        </authorList>
    </citation>
    <scope>NUCLEOTIDE SEQUENCE</scope>
    <source>
        <strain evidence="3">Hamamatsu line</strain>
    </source>
</reference>
<evidence type="ECO:0000256" key="1">
    <source>
        <dbReference type="SAM" id="MobiDB-lite"/>
    </source>
</evidence>
<feature type="domain" description="Integrase catalytic" evidence="2">
    <location>
        <begin position="1"/>
        <end position="76"/>
    </location>
</feature>
<sequence length="299" mass="34308">MARLQGTTLCMSSAYHPQTDGQTEALNRCLEMYLRCLVGEDPSKWESHMAWAKYRYNTAYQSSASMTPFKALDGRDPPVLIDYLDCGSKNDHVDQALQERDELLRVLKMNLGSAQARMKFIVDRHHREVEFAVGDWVFVKLQPYRPLSLRLRRHQKLSPRFFGPYMIEQRIGAVAYRLKLKDATCIHPVFHVSQLKPCRGQPLQQVTPLPLLMEETPGQTVDENLEDKVVSDGEGVVMDEPDVYQETQDAGKDHVMGEETTLSHACREEKEPMEEEHVAPRRSTQVRRHPANLTDFVLS</sequence>
<dbReference type="GO" id="GO:0015074">
    <property type="term" value="P:DNA integration"/>
    <property type="evidence" value="ECO:0007669"/>
    <property type="project" value="InterPro"/>
</dbReference>
<dbReference type="Gene3D" id="3.30.420.10">
    <property type="entry name" value="Ribonuclease H-like superfamily/Ribonuclease H"/>
    <property type="match status" value="1"/>
</dbReference>
<dbReference type="GO" id="GO:0003676">
    <property type="term" value="F:nucleic acid binding"/>
    <property type="evidence" value="ECO:0007669"/>
    <property type="project" value="InterPro"/>
</dbReference>
<dbReference type="PANTHER" id="PTHR46148:SF54">
    <property type="entry name" value="RETROTRANSPOSON-LIKE PROTEIN"/>
    <property type="match status" value="1"/>
</dbReference>
<dbReference type="InterPro" id="IPR001584">
    <property type="entry name" value="Integrase_cat-core"/>
</dbReference>
<evidence type="ECO:0000259" key="2">
    <source>
        <dbReference type="PROSITE" id="PS50994"/>
    </source>
</evidence>
<comment type="caution">
    <text evidence="3">The sequence shown here is derived from an EMBL/GenBank/DDBJ whole genome shotgun (WGS) entry which is preliminary data.</text>
</comment>
<keyword evidence="4" id="KW-1185">Reference proteome</keyword>
<evidence type="ECO:0000313" key="3">
    <source>
        <dbReference type="EMBL" id="GMJ01960.1"/>
    </source>
</evidence>
<dbReference type="InterPro" id="IPR056924">
    <property type="entry name" value="SH3_Tf2-1"/>
</dbReference>
<dbReference type="AlphaFoldDB" id="A0A9W7MJF2"/>